<evidence type="ECO:0008006" key="4">
    <source>
        <dbReference type="Google" id="ProtNLM"/>
    </source>
</evidence>
<feature type="binding site" evidence="1">
    <location>
        <position position="132"/>
    </location>
    <ligand>
        <name>a divalent metal cation</name>
        <dbReference type="ChEBI" id="CHEBI:60240"/>
        <label>2</label>
    </ligand>
</feature>
<dbReference type="PANTHER" id="PTHR46124">
    <property type="entry name" value="D-AMINOACYL-TRNA DEACYLASE"/>
    <property type="match status" value="1"/>
</dbReference>
<name>A0A2H1YHM5_9FLAO</name>
<feature type="binding site" evidence="1">
    <location>
        <position position="108"/>
    </location>
    <ligand>
        <name>a divalent metal cation</name>
        <dbReference type="ChEBI" id="CHEBI:60240"/>
        <label>2</label>
    </ligand>
</feature>
<dbReference type="PANTHER" id="PTHR46124:SF3">
    <property type="entry name" value="HYDROLASE"/>
    <property type="match status" value="1"/>
</dbReference>
<protein>
    <recommendedName>
        <fullName evidence="4">Hydrolase TatD</fullName>
    </recommendedName>
</protein>
<gene>
    <name evidence="2" type="ORF">TNO020_430018</name>
</gene>
<dbReference type="GO" id="GO:0005829">
    <property type="term" value="C:cytosol"/>
    <property type="evidence" value="ECO:0007669"/>
    <property type="project" value="TreeGrafter"/>
</dbReference>
<dbReference type="Gene3D" id="3.20.20.140">
    <property type="entry name" value="Metal-dependent hydrolases"/>
    <property type="match status" value="1"/>
</dbReference>
<dbReference type="InterPro" id="IPR001130">
    <property type="entry name" value="TatD-like"/>
</dbReference>
<feature type="binding site" evidence="1">
    <location>
        <position position="180"/>
    </location>
    <ligand>
        <name>a divalent metal cation</name>
        <dbReference type="ChEBI" id="CHEBI:60240"/>
        <label>1</label>
    </ligand>
</feature>
<evidence type="ECO:0000256" key="1">
    <source>
        <dbReference type="PIRSR" id="PIRSR005902-1"/>
    </source>
</evidence>
<organism evidence="2 3">
    <name type="scientific">Tenacibaculum piscium</name>
    <dbReference type="NCBI Taxonomy" id="1458515"/>
    <lineage>
        <taxon>Bacteria</taxon>
        <taxon>Pseudomonadati</taxon>
        <taxon>Bacteroidota</taxon>
        <taxon>Flavobacteriia</taxon>
        <taxon>Flavobacteriales</taxon>
        <taxon>Flavobacteriaceae</taxon>
        <taxon>Tenacibaculum</taxon>
    </lineage>
</organism>
<dbReference type="GO" id="GO:0046872">
    <property type="term" value="F:metal ion binding"/>
    <property type="evidence" value="ECO:0007669"/>
    <property type="project" value="UniProtKB-KW"/>
</dbReference>
<dbReference type="Proteomes" id="UP000234211">
    <property type="component" value="Unassembled WGS sequence"/>
</dbReference>
<sequence length="218" mass="25626">MVFFVKFINIHTHTHTNSDENFNILNCYPNSTDFNTPFSIGIHPWFILEEKIEDELIFIKKKLLHKNCYAVGECGLDKLSKINYQLQIAVFKEHIQLSEAFKKPLIIHCVKSFQEIIQIKKELKPSQKWLIHGFHKNNQIALELIKNDCFLSFGKALLYSDKLQKVFENIPIDKIFLETDDAEIDIIEIYQKASSIKNSNIKKIQEKIHQNFNTIFIQ</sequence>
<evidence type="ECO:0000313" key="2">
    <source>
        <dbReference type="EMBL" id="SOS75014.1"/>
    </source>
</evidence>
<dbReference type="InterPro" id="IPR032466">
    <property type="entry name" value="Metal_Hydrolase"/>
</dbReference>
<reference evidence="3" key="1">
    <citation type="submission" date="2017-11" db="EMBL/GenBank/DDBJ databases">
        <authorList>
            <person name="Duchaud E."/>
        </authorList>
    </citation>
    <scope>NUCLEOTIDE SEQUENCE [LARGE SCALE GENOMIC DNA]</scope>
    <source>
        <strain evidence="3">Tenacibaculum sp. TNO020</strain>
    </source>
</reference>
<proteinExistence type="predicted"/>
<dbReference type="GO" id="GO:0016788">
    <property type="term" value="F:hydrolase activity, acting on ester bonds"/>
    <property type="evidence" value="ECO:0007669"/>
    <property type="project" value="InterPro"/>
</dbReference>
<dbReference type="Pfam" id="PF01026">
    <property type="entry name" value="TatD_DNase"/>
    <property type="match status" value="1"/>
</dbReference>
<evidence type="ECO:0000313" key="3">
    <source>
        <dbReference type="Proteomes" id="UP000234211"/>
    </source>
</evidence>
<dbReference type="EMBL" id="OENF01000038">
    <property type="protein sequence ID" value="SOS75014.1"/>
    <property type="molecule type" value="Genomic_DNA"/>
</dbReference>
<keyword evidence="1" id="KW-0479">Metal-binding</keyword>
<accession>A0A2H1YHM5</accession>
<dbReference type="AlphaFoldDB" id="A0A2H1YHM5"/>
<keyword evidence="3" id="KW-1185">Reference proteome</keyword>
<dbReference type="PIRSF" id="PIRSF005902">
    <property type="entry name" value="DNase_TatD"/>
    <property type="match status" value="1"/>
</dbReference>
<dbReference type="SUPFAM" id="SSF51556">
    <property type="entry name" value="Metallo-dependent hydrolases"/>
    <property type="match status" value="1"/>
</dbReference>
<feature type="binding site" evidence="1">
    <location>
        <position position="73"/>
    </location>
    <ligand>
        <name>a divalent metal cation</name>
        <dbReference type="ChEBI" id="CHEBI:60240"/>
        <label>1</label>
    </ligand>
</feature>